<dbReference type="PROSITE" id="PS50005">
    <property type="entry name" value="TPR"/>
    <property type="match status" value="3"/>
</dbReference>
<organism evidence="3 4">
    <name type="scientific">Stenomitos frigidus AS-A4</name>
    <dbReference type="NCBI Taxonomy" id="2933935"/>
    <lineage>
        <taxon>Bacteria</taxon>
        <taxon>Bacillati</taxon>
        <taxon>Cyanobacteriota</taxon>
        <taxon>Cyanophyceae</taxon>
        <taxon>Leptolyngbyales</taxon>
        <taxon>Leptolyngbyaceae</taxon>
        <taxon>Stenomitos</taxon>
    </lineage>
</organism>
<keyword evidence="2" id="KW-0472">Membrane</keyword>
<keyword evidence="1" id="KW-0802">TPR repeat</keyword>
<evidence type="ECO:0000256" key="2">
    <source>
        <dbReference type="SAM" id="Phobius"/>
    </source>
</evidence>
<accession>A0ABV0KF51</accession>
<keyword evidence="4" id="KW-1185">Reference proteome</keyword>
<dbReference type="SUPFAM" id="SSF48452">
    <property type="entry name" value="TPR-like"/>
    <property type="match status" value="1"/>
</dbReference>
<keyword evidence="2" id="KW-1133">Transmembrane helix</keyword>
<dbReference type="InterPro" id="IPR019734">
    <property type="entry name" value="TPR_rpt"/>
</dbReference>
<gene>
    <name evidence="3" type="ORF">NDI38_05305</name>
</gene>
<dbReference type="Gene3D" id="1.25.40.10">
    <property type="entry name" value="Tetratricopeptide repeat domain"/>
    <property type="match status" value="1"/>
</dbReference>
<feature type="repeat" description="TPR" evidence="1">
    <location>
        <begin position="124"/>
        <end position="157"/>
    </location>
</feature>
<dbReference type="Proteomes" id="UP001476950">
    <property type="component" value="Unassembled WGS sequence"/>
</dbReference>
<feature type="repeat" description="TPR" evidence="1">
    <location>
        <begin position="52"/>
        <end position="85"/>
    </location>
</feature>
<dbReference type="EMBL" id="JAMPLM010000003">
    <property type="protein sequence ID" value="MEP1057847.1"/>
    <property type="molecule type" value="Genomic_DNA"/>
</dbReference>
<dbReference type="PANTHER" id="PTHR44366:SF1">
    <property type="entry name" value="UDP-N-ACETYLGLUCOSAMINE--PEPTIDE N-ACETYLGLUCOSAMINYLTRANSFERASE 110 KDA SUBUNIT"/>
    <property type="match status" value="1"/>
</dbReference>
<protein>
    <submittedName>
        <fullName evidence="3">Tetratricopeptide repeat protein</fullName>
    </submittedName>
</protein>
<dbReference type="Pfam" id="PF13414">
    <property type="entry name" value="TPR_11"/>
    <property type="match status" value="1"/>
</dbReference>
<evidence type="ECO:0000313" key="4">
    <source>
        <dbReference type="Proteomes" id="UP001476950"/>
    </source>
</evidence>
<reference evidence="3 4" key="1">
    <citation type="submission" date="2022-04" db="EMBL/GenBank/DDBJ databases">
        <title>Positive selection, recombination, and allopatry shape intraspecific diversity of widespread and dominant cyanobacteria.</title>
        <authorList>
            <person name="Wei J."/>
            <person name="Shu W."/>
            <person name="Hu C."/>
        </authorList>
    </citation>
    <scope>NUCLEOTIDE SEQUENCE [LARGE SCALE GENOMIC DNA]</scope>
    <source>
        <strain evidence="3 4">AS-A4</strain>
    </source>
</reference>
<dbReference type="SMART" id="SM00028">
    <property type="entry name" value="TPR"/>
    <property type="match status" value="3"/>
</dbReference>
<dbReference type="InterPro" id="IPR011990">
    <property type="entry name" value="TPR-like_helical_dom_sf"/>
</dbReference>
<feature type="repeat" description="TPR" evidence="1">
    <location>
        <begin position="90"/>
        <end position="123"/>
    </location>
</feature>
<dbReference type="InterPro" id="IPR037919">
    <property type="entry name" value="OGT"/>
</dbReference>
<dbReference type="Pfam" id="PF13181">
    <property type="entry name" value="TPR_8"/>
    <property type="match status" value="1"/>
</dbReference>
<dbReference type="PANTHER" id="PTHR44366">
    <property type="entry name" value="UDP-N-ACETYLGLUCOSAMINE--PEPTIDE N-ACETYLGLUCOSAMINYLTRANSFERASE 110 KDA SUBUNIT"/>
    <property type="match status" value="1"/>
</dbReference>
<proteinExistence type="predicted"/>
<keyword evidence="2" id="KW-0812">Transmembrane</keyword>
<name>A0ABV0KF51_9CYAN</name>
<comment type="caution">
    <text evidence="3">The sequence shown here is derived from an EMBL/GenBank/DDBJ whole genome shotgun (WGS) entry which is preliminary data.</text>
</comment>
<dbReference type="PROSITE" id="PS50293">
    <property type="entry name" value="TPR_REGION"/>
    <property type="match status" value="1"/>
</dbReference>
<evidence type="ECO:0000313" key="3">
    <source>
        <dbReference type="EMBL" id="MEP1057847.1"/>
    </source>
</evidence>
<dbReference type="RefSeq" id="WP_190451669.1">
    <property type="nucleotide sequence ID" value="NZ_JAMPLM010000003.1"/>
</dbReference>
<evidence type="ECO:0000256" key="1">
    <source>
        <dbReference type="PROSITE-ProRule" id="PRU00339"/>
    </source>
</evidence>
<sequence length="175" mass="19859">MDTPSPLIYISFLLLLLAFAGWSVVRQILKTRKVELALAKLQSKLTKEAGSAQEYYELGSIYLDKKIFSQAIMLFQKALKAEDLQESESAPIYNALGFAYFAQEQYDLAIRQYKEALKIDPNYVTALNNIGHAYERKQLASQALEVYEQALAIEPQNATSKRRAESLRKRFVPSA</sequence>
<feature type="transmembrane region" description="Helical" evidence="2">
    <location>
        <begin position="6"/>
        <end position="25"/>
    </location>
</feature>